<accession>A0ABR2CI68</accession>
<protein>
    <submittedName>
        <fullName evidence="1">Uncharacterized protein</fullName>
    </submittedName>
</protein>
<comment type="caution">
    <text evidence="1">The sequence shown here is derived from an EMBL/GenBank/DDBJ whole genome shotgun (WGS) entry which is preliminary data.</text>
</comment>
<reference evidence="1 2" key="1">
    <citation type="journal article" date="2024" name="G3 (Bethesda)">
        <title>Genome assembly of Hibiscus sabdariffa L. provides insights into metabolisms of medicinal natural products.</title>
        <authorList>
            <person name="Kim T."/>
        </authorList>
    </citation>
    <scope>NUCLEOTIDE SEQUENCE [LARGE SCALE GENOMIC DNA]</scope>
    <source>
        <strain evidence="1">TK-2024</strain>
        <tissue evidence="1">Old leaves</tissue>
    </source>
</reference>
<organism evidence="1 2">
    <name type="scientific">Hibiscus sabdariffa</name>
    <name type="common">roselle</name>
    <dbReference type="NCBI Taxonomy" id="183260"/>
    <lineage>
        <taxon>Eukaryota</taxon>
        <taxon>Viridiplantae</taxon>
        <taxon>Streptophyta</taxon>
        <taxon>Embryophyta</taxon>
        <taxon>Tracheophyta</taxon>
        <taxon>Spermatophyta</taxon>
        <taxon>Magnoliopsida</taxon>
        <taxon>eudicotyledons</taxon>
        <taxon>Gunneridae</taxon>
        <taxon>Pentapetalae</taxon>
        <taxon>rosids</taxon>
        <taxon>malvids</taxon>
        <taxon>Malvales</taxon>
        <taxon>Malvaceae</taxon>
        <taxon>Malvoideae</taxon>
        <taxon>Hibiscus</taxon>
    </lineage>
</organism>
<dbReference type="Proteomes" id="UP001472677">
    <property type="component" value="Unassembled WGS sequence"/>
</dbReference>
<gene>
    <name evidence="1" type="ORF">V6N12_025334</name>
</gene>
<keyword evidence="2" id="KW-1185">Reference proteome</keyword>
<sequence length="84" mass="9547">MVLLVHLTFMTYNVVDKIDDDDGHSGRWSNDGRLRCILNHSHLIMTNISPNPSSMPSFSDWKDHHVSYTPKSLAMTPSSQVHIL</sequence>
<evidence type="ECO:0000313" key="2">
    <source>
        <dbReference type="Proteomes" id="UP001472677"/>
    </source>
</evidence>
<evidence type="ECO:0000313" key="1">
    <source>
        <dbReference type="EMBL" id="KAK8519293.1"/>
    </source>
</evidence>
<proteinExistence type="predicted"/>
<name>A0ABR2CI68_9ROSI</name>
<dbReference type="EMBL" id="JBBPBM010000051">
    <property type="protein sequence ID" value="KAK8519293.1"/>
    <property type="molecule type" value="Genomic_DNA"/>
</dbReference>